<dbReference type="InterPro" id="IPR009959">
    <property type="entry name" value="Cyclase_SnoaL-like"/>
</dbReference>
<dbReference type="Gene3D" id="3.10.450.50">
    <property type="match status" value="1"/>
</dbReference>
<dbReference type="OrthoDB" id="9182871at2"/>
<proteinExistence type="predicted"/>
<dbReference type="AlphaFoldDB" id="A0A511DJV1"/>
<dbReference type="GO" id="GO:0030638">
    <property type="term" value="P:polyketide metabolic process"/>
    <property type="evidence" value="ECO:0007669"/>
    <property type="project" value="InterPro"/>
</dbReference>
<protein>
    <recommendedName>
        <fullName evidence="2">SnoaL-like domain-containing protein</fullName>
    </recommendedName>
</protein>
<reference evidence="3 4" key="1">
    <citation type="submission" date="2019-07" db="EMBL/GenBank/DDBJ databases">
        <title>Whole genome shotgun sequence of Pseudonocardia sulfidoxydans NBRC 16205.</title>
        <authorList>
            <person name="Hosoyama A."/>
            <person name="Uohara A."/>
            <person name="Ohji S."/>
            <person name="Ichikawa N."/>
        </authorList>
    </citation>
    <scope>NUCLEOTIDE SEQUENCE [LARGE SCALE GENOMIC DNA]</scope>
    <source>
        <strain evidence="3 4">NBRC 16205</strain>
    </source>
</reference>
<dbReference type="PANTHER" id="PTHR38436">
    <property type="entry name" value="POLYKETIDE CYCLASE SNOAL-LIKE DOMAIN"/>
    <property type="match status" value="1"/>
</dbReference>
<accession>A0A511DJV1</accession>
<keyword evidence="4" id="KW-1185">Reference proteome</keyword>
<feature type="domain" description="SnoaL-like" evidence="2">
    <location>
        <begin position="33"/>
        <end position="138"/>
    </location>
</feature>
<dbReference type="InterPro" id="IPR037401">
    <property type="entry name" value="SnoaL-like"/>
</dbReference>
<comment type="caution">
    <text evidence="3">The sequence shown here is derived from an EMBL/GenBank/DDBJ whole genome shotgun (WGS) entry which is preliminary data.</text>
</comment>
<evidence type="ECO:0000313" key="3">
    <source>
        <dbReference type="EMBL" id="GEL25100.1"/>
    </source>
</evidence>
<evidence type="ECO:0000259" key="2">
    <source>
        <dbReference type="Pfam" id="PF12680"/>
    </source>
</evidence>
<dbReference type="Proteomes" id="UP000321685">
    <property type="component" value="Unassembled WGS sequence"/>
</dbReference>
<dbReference type="EMBL" id="BJVJ01000045">
    <property type="protein sequence ID" value="GEL25100.1"/>
    <property type="molecule type" value="Genomic_DNA"/>
</dbReference>
<name>A0A511DJV1_9PSEU</name>
<dbReference type="InterPro" id="IPR032710">
    <property type="entry name" value="NTF2-like_dom_sf"/>
</dbReference>
<feature type="region of interest" description="Disordered" evidence="1">
    <location>
        <begin position="1"/>
        <end position="21"/>
    </location>
</feature>
<evidence type="ECO:0000313" key="4">
    <source>
        <dbReference type="Proteomes" id="UP000321685"/>
    </source>
</evidence>
<sequence>MSADAPTPDGRPDTRDQRQPGTAIDVVHNFWAEVWQAPHNVDAIDELVTEDFVIISGGTEIHGRAAFKEWVRAFHGAITDIHLEPVDTFQNADGSRVASRWVLTGTNNGFAGTEPDGQQVRMTGTAVWHVLPDGRLTHNYVERNALELLRQLTS</sequence>
<dbReference type="SUPFAM" id="SSF54427">
    <property type="entry name" value="NTF2-like"/>
    <property type="match status" value="1"/>
</dbReference>
<gene>
    <name evidence="3" type="ORF">PSU4_40540</name>
</gene>
<dbReference type="RefSeq" id="WP_147110656.1">
    <property type="nucleotide sequence ID" value="NZ_BJVJ01000045.1"/>
</dbReference>
<organism evidence="3 4">
    <name type="scientific">Pseudonocardia sulfidoxydans NBRC 16205</name>
    <dbReference type="NCBI Taxonomy" id="1223511"/>
    <lineage>
        <taxon>Bacteria</taxon>
        <taxon>Bacillati</taxon>
        <taxon>Actinomycetota</taxon>
        <taxon>Actinomycetes</taxon>
        <taxon>Pseudonocardiales</taxon>
        <taxon>Pseudonocardiaceae</taxon>
        <taxon>Pseudonocardia</taxon>
    </lineage>
</organism>
<dbReference type="PANTHER" id="PTHR38436:SF1">
    <property type="entry name" value="ESTER CYCLASE"/>
    <property type="match status" value="1"/>
</dbReference>
<evidence type="ECO:0000256" key="1">
    <source>
        <dbReference type="SAM" id="MobiDB-lite"/>
    </source>
</evidence>
<dbReference type="Pfam" id="PF12680">
    <property type="entry name" value="SnoaL_2"/>
    <property type="match status" value="1"/>
</dbReference>